<dbReference type="PATRIC" id="fig|1075402.3.peg.4145"/>
<keyword evidence="6" id="KW-1185">Reference proteome</keyword>
<gene>
    <name evidence="5" type="ORF">AN216_06760</name>
</gene>
<keyword evidence="2" id="KW-0521">NADP</keyword>
<dbReference type="AlphaFoldDB" id="A0A1E7KL29"/>
<dbReference type="InterPro" id="IPR016161">
    <property type="entry name" value="Ald_DH/histidinol_DH"/>
</dbReference>
<dbReference type="FunFam" id="3.40.309.10:FF:000009">
    <property type="entry name" value="Aldehyde dehydrogenase A"/>
    <property type="match status" value="1"/>
</dbReference>
<dbReference type="EMBL" id="LJGU01000113">
    <property type="protein sequence ID" value="OEV04596.1"/>
    <property type="molecule type" value="Genomic_DNA"/>
</dbReference>
<dbReference type="PANTHER" id="PTHR43217">
    <property type="entry name" value="SUCCINATE SEMIALDEHYDE DEHYDROGENASE [NAD(P)+] SAD"/>
    <property type="match status" value="1"/>
</dbReference>
<sequence>MSTYAVINPATGELLREIPTITDELLEAALRATHATQSTWAREYTLQQRSALITRVSELHAERREELARIMVTEMGKPIEQARGEVDFCVDIYRHSAEIARSCLADQEIRLESGSALVRSAPLGVLLGIMPWNYPAYQVARFVAPNLLIGNTILLKHAPQCPESAAFLERIFADAGLPAHAYTNLYASNDQAAKLIADPRVRGVSLTGSERAGQAVAELAGRHLKKVVLELGGSDPFLVLTDDDLDTVVEKAVAARIDNTGQACNAAKRIIVLSEFYERFAERFIKALTALEPGDPTDPDTVLGPLSSSAAAQRLEAQVQRAVEHGATLHRAAPSRGNFVSPAVLTGVTADNPAYHEELFGPVAMLHRAEDEEHALAVANDTPYGLGSYVFTSDQEQAMRVADRLEAGMVFVNDVGVEGAELPFGGVKRSGTGRELGHLAFNEFVNKKMIRLP</sequence>
<dbReference type="Gene3D" id="3.40.309.10">
    <property type="entry name" value="Aldehyde Dehydrogenase, Chain A, domain 2"/>
    <property type="match status" value="1"/>
</dbReference>
<dbReference type="InterPro" id="IPR016162">
    <property type="entry name" value="Ald_DH_N"/>
</dbReference>
<dbReference type="RefSeq" id="WP_070195670.1">
    <property type="nucleotide sequence ID" value="NZ_LJGU01000113.1"/>
</dbReference>
<comment type="caution">
    <text evidence="5">The sequence shown here is derived from an EMBL/GenBank/DDBJ whole genome shotgun (WGS) entry which is preliminary data.</text>
</comment>
<dbReference type="Pfam" id="PF00171">
    <property type="entry name" value="Aldedh"/>
    <property type="match status" value="1"/>
</dbReference>
<evidence type="ECO:0000313" key="6">
    <source>
        <dbReference type="Proteomes" id="UP000176101"/>
    </source>
</evidence>
<dbReference type="STRING" id="1075402.AN216_06760"/>
<dbReference type="PANTHER" id="PTHR43217:SF2">
    <property type="entry name" value="SUCCINATE-SEMIALDEHYDE DEHYDROGENASE [NADP(+)]"/>
    <property type="match status" value="1"/>
</dbReference>
<accession>A0A1E7KL29</accession>
<dbReference type="InterPro" id="IPR015590">
    <property type="entry name" value="Aldehyde_DH_dom"/>
</dbReference>
<dbReference type="GO" id="GO:0004030">
    <property type="term" value="F:aldehyde dehydrogenase [NAD(P)+] activity"/>
    <property type="evidence" value="ECO:0007669"/>
    <property type="project" value="InterPro"/>
</dbReference>
<protein>
    <submittedName>
        <fullName evidence="5">Succinate-semialdehyde dehydrogenase</fullName>
    </submittedName>
</protein>
<dbReference type="InterPro" id="IPR047110">
    <property type="entry name" value="GABD/Sad-like"/>
</dbReference>
<dbReference type="Gene3D" id="3.40.605.10">
    <property type="entry name" value="Aldehyde Dehydrogenase, Chain A, domain 1"/>
    <property type="match status" value="1"/>
</dbReference>
<evidence type="ECO:0000259" key="4">
    <source>
        <dbReference type="Pfam" id="PF00171"/>
    </source>
</evidence>
<dbReference type="OrthoDB" id="6882680at2"/>
<dbReference type="FunFam" id="3.40.605.10:FF:000012">
    <property type="entry name" value="NAD-dependent succinate-semialdehyde dehydrogenase"/>
    <property type="match status" value="1"/>
</dbReference>
<evidence type="ECO:0000313" key="5">
    <source>
        <dbReference type="EMBL" id="OEV04596.1"/>
    </source>
</evidence>
<dbReference type="SUPFAM" id="SSF53720">
    <property type="entry name" value="ALDH-like"/>
    <property type="match status" value="1"/>
</dbReference>
<evidence type="ECO:0000256" key="2">
    <source>
        <dbReference type="ARBA" id="ARBA00022857"/>
    </source>
</evidence>
<feature type="domain" description="Aldehyde dehydrogenase" evidence="4">
    <location>
        <begin position="3"/>
        <end position="450"/>
    </location>
</feature>
<dbReference type="GO" id="GO:0004777">
    <property type="term" value="F:succinate-semialdehyde dehydrogenase (NAD+) activity"/>
    <property type="evidence" value="ECO:0007669"/>
    <property type="project" value="TreeGrafter"/>
</dbReference>
<organism evidence="5 6">
    <name type="scientific">Streptomyces oceani</name>
    <dbReference type="NCBI Taxonomy" id="1075402"/>
    <lineage>
        <taxon>Bacteria</taxon>
        <taxon>Bacillati</taxon>
        <taxon>Actinomycetota</taxon>
        <taxon>Actinomycetes</taxon>
        <taxon>Kitasatosporales</taxon>
        <taxon>Streptomycetaceae</taxon>
        <taxon>Streptomyces</taxon>
    </lineage>
</organism>
<reference evidence="5 6" key="1">
    <citation type="journal article" date="2016" name="Front. Microbiol.">
        <title>Comparative Genomics Analysis of Streptomyces Species Reveals Their Adaptation to the Marine Environment and Their Diversity at the Genomic Level.</title>
        <authorList>
            <person name="Tian X."/>
            <person name="Zhang Z."/>
            <person name="Yang T."/>
            <person name="Chen M."/>
            <person name="Li J."/>
            <person name="Chen F."/>
            <person name="Yang J."/>
            <person name="Li W."/>
            <person name="Zhang B."/>
            <person name="Zhang Z."/>
            <person name="Wu J."/>
            <person name="Zhang C."/>
            <person name="Long L."/>
            <person name="Xiao J."/>
        </authorList>
    </citation>
    <scope>NUCLEOTIDE SEQUENCE [LARGE SCALE GENOMIC DNA]</scope>
    <source>
        <strain evidence="5 6">SCSIO 02100</strain>
    </source>
</reference>
<keyword evidence="3" id="KW-0560">Oxidoreductase</keyword>
<dbReference type="Proteomes" id="UP000176101">
    <property type="component" value="Unassembled WGS sequence"/>
</dbReference>
<evidence type="ECO:0000256" key="3">
    <source>
        <dbReference type="ARBA" id="ARBA00023002"/>
    </source>
</evidence>
<comment type="similarity">
    <text evidence="1">Belongs to the aldehyde dehydrogenase family.</text>
</comment>
<proteinExistence type="inferred from homology"/>
<dbReference type="InterPro" id="IPR044148">
    <property type="entry name" value="ALDH_GabD1-like"/>
</dbReference>
<evidence type="ECO:0000256" key="1">
    <source>
        <dbReference type="ARBA" id="ARBA00009986"/>
    </source>
</evidence>
<name>A0A1E7KL29_9ACTN</name>
<dbReference type="InterPro" id="IPR016163">
    <property type="entry name" value="Ald_DH_C"/>
</dbReference>
<dbReference type="CDD" id="cd07100">
    <property type="entry name" value="ALDH_SSADH1_GabD1"/>
    <property type="match status" value="1"/>
</dbReference>